<proteinExistence type="inferred from homology"/>
<dbReference type="FunFam" id="3.40.50.300:FF:000520">
    <property type="entry name" value="probable ATP-dependent RNA helicase DDX23"/>
    <property type="match status" value="1"/>
</dbReference>
<keyword evidence="6 14" id="KW-0347">Helicase</keyword>
<feature type="short sequence motif" description="Q motif" evidence="13">
    <location>
        <begin position="336"/>
        <end position="364"/>
    </location>
</feature>
<reference evidence="19" key="1">
    <citation type="journal article" date="2022" name="IScience">
        <title>Evolution of zygomycete secretomes and the origins of terrestrial fungal ecologies.</title>
        <authorList>
            <person name="Chang Y."/>
            <person name="Wang Y."/>
            <person name="Mondo S."/>
            <person name="Ahrendt S."/>
            <person name="Andreopoulos W."/>
            <person name="Barry K."/>
            <person name="Beard J."/>
            <person name="Benny G.L."/>
            <person name="Blankenship S."/>
            <person name="Bonito G."/>
            <person name="Cuomo C."/>
            <person name="Desiro A."/>
            <person name="Gervers K.A."/>
            <person name="Hundley H."/>
            <person name="Kuo A."/>
            <person name="LaButti K."/>
            <person name="Lang B.F."/>
            <person name="Lipzen A."/>
            <person name="O'Donnell K."/>
            <person name="Pangilinan J."/>
            <person name="Reynolds N."/>
            <person name="Sandor L."/>
            <person name="Smith M.E."/>
            <person name="Tsang A."/>
            <person name="Grigoriev I.V."/>
            <person name="Stajich J.E."/>
            <person name="Spatafora J.W."/>
        </authorList>
    </citation>
    <scope>NUCLEOTIDE SEQUENCE</scope>
    <source>
        <strain evidence="19">RSA 2281</strain>
    </source>
</reference>
<dbReference type="AlphaFoldDB" id="A0AAD5PGS2"/>
<dbReference type="SMART" id="SM00490">
    <property type="entry name" value="HELICc"/>
    <property type="match status" value="1"/>
</dbReference>
<evidence type="ECO:0000256" key="1">
    <source>
        <dbReference type="ARBA" id="ARBA00004123"/>
    </source>
</evidence>
<evidence type="ECO:0000259" key="17">
    <source>
        <dbReference type="PROSITE" id="PS51194"/>
    </source>
</evidence>
<accession>A0AAD5PGS2</accession>
<evidence type="ECO:0000256" key="8">
    <source>
        <dbReference type="ARBA" id="ARBA00023187"/>
    </source>
</evidence>
<dbReference type="CDD" id="cd18787">
    <property type="entry name" value="SF2_C_DEAD"/>
    <property type="match status" value="1"/>
</dbReference>
<feature type="region of interest" description="Disordered" evidence="15">
    <location>
        <begin position="737"/>
        <end position="760"/>
    </location>
</feature>
<dbReference type="InterPro" id="IPR001650">
    <property type="entry name" value="Helicase_C-like"/>
</dbReference>
<dbReference type="InterPro" id="IPR057479">
    <property type="entry name" value="PRP28/DDX23-like_helical"/>
</dbReference>
<comment type="catalytic activity">
    <reaction evidence="12">
        <text>ATP + H2O = ADP + phosphate + H(+)</text>
        <dbReference type="Rhea" id="RHEA:13065"/>
        <dbReference type="ChEBI" id="CHEBI:15377"/>
        <dbReference type="ChEBI" id="CHEBI:15378"/>
        <dbReference type="ChEBI" id="CHEBI:30616"/>
        <dbReference type="ChEBI" id="CHEBI:43474"/>
        <dbReference type="ChEBI" id="CHEBI:456216"/>
        <dbReference type="EC" id="3.6.4.13"/>
    </reaction>
</comment>
<dbReference type="FunFam" id="3.40.50.300:FF:000322">
    <property type="entry name" value="probable ATP-dependent RNA helicase DDX23"/>
    <property type="match status" value="1"/>
</dbReference>
<dbReference type="PROSITE" id="PS51192">
    <property type="entry name" value="HELICASE_ATP_BIND_1"/>
    <property type="match status" value="1"/>
</dbReference>
<dbReference type="SUPFAM" id="SSF52540">
    <property type="entry name" value="P-loop containing nucleoside triphosphate hydrolases"/>
    <property type="match status" value="1"/>
</dbReference>
<evidence type="ECO:0000256" key="12">
    <source>
        <dbReference type="ARBA" id="ARBA00047984"/>
    </source>
</evidence>
<dbReference type="GO" id="GO:0003676">
    <property type="term" value="F:nucleic acid binding"/>
    <property type="evidence" value="ECO:0007669"/>
    <property type="project" value="InterPro"/>
</dbReference>
<feature type="compositionally biased region" description="Basic and acidic residues" evidence="15">
    <location>
        <begin position="83"/>
        <end position="94"/>
    </location>
</feature>
<dbReference type="Proteomes" id="UP001209540">
    <property type="component" value="Unassembled WGS sequence"/>
</dbReference>
<name>A0AAD5PGS2_9FUNG</name>
<feature type="region of interest" description="Disordered" evidence="15">
    <location>
        <begin position="1"/>
        <end position="198"/>
    </location>
</feature>
<evidence type="ECO:0000256" key="3">
    <source>
        <dbReference type="ARBA" id="ARBA00022664"/>
    </source>
</evidence>
<evidence type="ECO:0000256" key="2">
    <source>
        <dbReference type="ARBA" id="ARBA00012552"/>
    </source>
</evidence>
<sequence>MSGYRARSRSPDRRESRYSRHDDRSSRRSDHDRDKRRYSDDRNNSRSRHDDDYSKKSKEQHHHSEEKEKELLAKKRVPISIEELIKQKEEEKNATIKPKFLTKEERAKLALEKRQKQVEEQRKRQDDERRARQQFDIKAEDEYRKVMRDSSPSSYGSRRYRHESRREAEKRRERDMSPDDHDSETGLNDKEKQAIRERYFGGERKKRKIRRMNERKFVFDWDATEDTSYDFNPLYANRHSAQMFGRGHIAGVDIKEQKKQRSEFYNKLLRDRQTEEEHRRTKELIEMDKKKEAKMMWDDRHWSEKPFDQMQERDWRIFKEDFNISTKGGNIPRPIRSWSESNLPQKVLKVIEGVGYTEPTPIQRQAIPIGVQNRDIIGIAETGSGKTASFVIPLLVYISDLPKLNAENMSDGPYALIMAPTRELAQQIEQETLKFATPMGFNCVSIVGGHSIEEQAFNLRNGAEIIIATPGRLKDCLDRRILVLNQCTYVVMDEADRMIDMGFEADVNFILDALPVSNLKPEDEEGIPMELDSGRKYRQTTMFSATMPPAVERLAKKYLRRPAVVTIGTAGQAVETVEQRVEMINDENKKKNRLLELLESGTYEPPIIIFVNQKKGVDVLAKALNKLGYHAVTLHGGKSQEQRESALQQLKNGTADVLVATDVAGRGIDVKNVSLVINYDMAKNIEDYTHRIGRTGRAGKSGVAITFLSNNDTEVMYDLRQMLAKSPLSKVPSELAHHEAAQTKPGIAKAKKKHEETIFQ</sequence>
<evidence type="ECO:0000256" key="5">
    <source>
        <dbReference type="ARBA" id="ARBA00022801"/>
    </source>
</evidence>
<keyword evidence="7 14" id="KW-0067">ATP-binding</keyword>
<dbReference type="PROSITE" id="PS51195">
    <property type="entry name" value="Q_MOTIF"/>
    <property type="match status" value="1"/>
</dbReference>
<evidence type="ECO:0000313" key="20">
    <source>
        <dbReference type="Proteomes" id="UP001209540"/>
    </source>
</evidence>
<evidence type="ECO:0000256" key="4">
    <source>
        <dbReference type="ARBA" id="ARBA00022741"/>
    </source>
</evidence>
<dbReference type="GO" id="GO:0005524">
    <property type="term" value="F:ATP binding"/>
    <property type="evidence" value="ECO:0007669"/>
    <property type="project" value="UniProtKB-KW"/>
</dbReference>
<feature type="compositionally biased region" description="Basic and acidic residues" evidence="15">
    <location>
        <begin position="101"/>
        <end position="148"/>
    </location>
</feature>
<comment type="subcellular location">
    <subcellularLocation>
        <location evidence="1">Nucleus</location>
    </subcellularLocation>
</comment>
<keyword evidence="3" id="KW-0507">mRNA processing</keyword>
<evidence type="ECO:0000256" key="7">
    <source>
        <dbReference type="ARBA" id="ARBA00022840"/>
    </source>
</evidence>
<gene>
    <name evidence="19" type="ORF">BDA99DRAFT_604521</name>
</gene>
<dbReference type="GO" id="GO:0016787">
    <property type="term" value="F:hydrolase activity"/>
    <property type="evidence" value="ECO:0007669"/>
    <property type="project" value="UniProtKB-KW"/>
</dbReference>
<feature type="domain" description="Helicase ATP-binding" evidence="16">
    <location>
        <begin position="367"/>
        <end position="565"/>
    </location>
</feature>
<dbReference type="GO" id="GO:0003724">
    <property type="term" value="F:RNA helicase activity"/>
    <property type="evidence" value="ECO:0007669"/>
    <property type="project" value="UniProtKB-EC"/>
</dbReference>
<evidence type="ECO:0000256" key="10">
    <source>
        <dbReference type="ARBA" id="ARBA00037954"/>
    </source>
</evidence>
<dbReference type="Gene3D" id="3.40.50.300">
    <property type="entry name" value="P-loop containing nucleotide triphosphate hydrolases"/>
    <property type="match status" value="2"/>
</dbReference>
<evidence type="ECO:0000259" key="18">
    <source>
        <dbReference type="PROSITE" id="PS51195"/>
    </source>
</evidence>
<comment type="caution">
    <text evidence="19">The sequence shown here is derived from an EMBL/GenBank/DDBJ whole genome shotgun (WGS) entry which is preliminary data.</text>
</comment>
<evidence type="ECO:0000256" key="14">
    <source>
        <dbReference type="RuleBase" id="RU000492"/>
    </source>
</evidence>
<keyword evidence="20" id="KW-1185">Reference proteome</keyword>
<evidence type="ECO:0000256" key="9">
    <source>
        <dbReference type="ARBA" id="ARBA00023242"/>
    </source>
</evidence>
<dbReference type="PROSITE" id="PS00039">
    <property type="entry name" value="DEAD_ATP_HELICASE"/>
    <property type="match status" value="1"/>
</dbReference>
<evidence type="ECO:0000256" key="15">
    <source>
        <dbReference type="SAM" id="MobiDB-lite"/>
    </source>
</evidence>
<comment type="similarity">
    <text evidence="10">Belongs to the DEAD box helicase family. DDX23/PRP28 subfamily.</text>
</comment>
<keyword evidence="4 14" id="KW-0547">Nucleotide-binding</keyword>
<feature type="domain" description="DEAD-box RNA helicase Q" evidence="18">
    <location>
        <begin position="336"/>
        <end position="364"/>
    </location>
</feature>
<dbReference type="InterPro" id="IPR027417">
    <property type="entry name" value="P-loop_NTPase"/>
</dbReference>
<organism evidence="19 20">
    <name type="scientific">Phascolomyces articulosus</name>
    <dbReference type="NCBI Taxonomy" id="60185"/>
    <lineage>
        <taxon>Eukaryota</taxon>
        <taxon>Fungi</taxon>
        <taxon>Fungi incertae sedis</taxon>
        <taxon>Mucoromycota</taxon>
        <taxon>Mucoromycotina</taxon>
        <taxon>Mucoromycetes</taxon>
        <taxon>Mucorales</taxon>
        <taxon>Lichtheimiaceae</taxon>
        <taxon>Phascolomyces</taxon>
    </lineage>
</organism>
<dbReference type="CDD" id="cd17945">
    <property type="entry name" value="DEADc_DDX23"/>
    <property type="match status" value="1"/>
</dbReference>
<dbReference type="SMART" id="SM00487">
    <property type="entry name" value="DEXDc"/>
    <property type="match status" value="1"/>
</dbReference>
<reference evidence="19" key="2">
    <citation type="submission" date="2023-02" db="EMBL/GenBank/DDBJ databases">
        <authorList>
            <consortium name="DOE Joint Genome Institute"/>
            <person name="Mondo S.J."/>
            <person name="Chang Y."/>
            <person name="Wang Y."/>
            <person name="Ahrendt S."/>
            <person name="Andreopoulos W."/>
            <person name="Barry K."/>
            <person name="Beard J."/>
            <person name="Benny G.L."/>
            <person name="Blankenship S."/>
            <person name="Bonito G."/>
            <person name="Cuomo C."/>
            <person name="Desiro A."/>
            <person name="Gervers K.A."/>
            <person name="Hundley H."/>
            <person name="Kuo A."/>
            <person name="LaButti K."/>
            <person name="Lang B.F."/>
            <person name="Lipzen A."/>
            <person name="O'Donnell K."/>
            <person name="Pangilinan J."/>
            <person name="Reynolds N."/>
            <person name="Sandor L."/>
            <person name="Smith M.W."/>
            <person name="Tsang A."/>
            <person name="Grigoriev I.V."/>
            <person name="Stajich J.E."/>
            <person name="Spatafora J.W."/>
        </authorList>
    </citation>
    <scope>NUCLEOTIDE SEQUENCE</scope>
    <source>
        <strain evidence="19">RSA 2281</strain>
    </source>
</reference>
<dbReference type="EMBL" id="JAIXMP010000011">
    <property type="protein sequence ID" value="KAI9265283.1"/>
    <property type="molecule type" value="Genomic_DNA"/>
</dbReference>
<evidence type="ECO:0000256" key="13">
    <source>
        <dbReference type="PROSITE-ProRule" id="PRU00552"/>
    </source>
</evidence>
<dbReference type="PROSITE" id="PS51194">
    <property type="entry name" value="HELICASE_CTER"/>
    <property type="match status" value="1"/>
</dbReference>
<dbReference type="Pfam" id="PF00271">
    <property type="entry name" value="Helicase_C"/>
    <property type="match status" value="1"/>
</dbReference>
<evidence type="ECO:0000313" key="19">
    <source>
        <dbReference type="EMBL" id="KAI9265283.1"/>
    </source>
</evidence>
<evidence type="ECO:0000259" key="16">
    <source>
        <dbReference type="PROSITE" id="PS51192"/>
    </source>
</evidence>
<keyword evidence="8" id="KW-0508">mRNA splicing</keyword>
<dbReference type="GO" id="GO:0005634">
    <property type="term" value="C:nucleus"/>
    <property type="evidence" value="ECO:0007669"/>
    <property type="project" value="UniProtKB-SubCell"/>
</dbReference>
<dbReference type="InterPro" id="IPR014014">
    <property type="entry name" value="RNA_helicase_DEAD_Q_motif"/>
</dbReference>
<dbReference type="Pfam" id="PF25430">
    <property type="entry name" value="DDX23"/>
    <property type="match status" value="1"/>
</dbReference>
<protein>
    <recommendedName>
        <fullName evidence="2">RNA helicase</fullName>
        <ecNumber evidence="2">3.6.4.13</ecNumber>
    </recommendedName>
</protein>
<dbReference type="EC" id="3.6.4.13" evidence="2"/>
<evidence type="ECO:0000256" key="11">
    <source>
        <dbReference type="ARBA" id="ARBA00038719"/>
    </source>
</evidence>
<feature type="compositionally biased region" description="Basic and acidic residues" evidence="15">
    <location>
        <begin position="164"/>
        <end position="198"/>
    </location>
</feature>
<keyword evidence="9" id="KW-0539">Nucleus</keyword>
<dbReference type="InterPro" id="IPR000629">
    <property type="entry name" value="RNA-helicase_DEAD-box_CS"/>
</dbReference>
<dbReference type="Pfam" id="PF00270">
    <property type="entry name" value="DEAD"/>
    <property type="match status" value="1"/>
</dbReference>
<dbReference type="GO" id="GO:0000398">
    <property type="term" value="P:mRNA splicing, via spliceosome"/>
    <property type="evidence" value="ECO:0007669"/>
    <property type="project" value="UniProtKB-ARBA"/>
</dbReference>
<dbReference type="InterPro" id="IPR014001">
    <property type="entry name" value="Helicase_ATP-bd"/>
</dbReference>
<dbReference type="InterPro" id="IPR011545">
    <property type="entry name" value="DEAD/DEAH_box_helicase_dom"/>
</dbReference>
<comment type="subunit">
    <text evidence="11">Component of the U5 snRNP complex.</text>
</comment>
<feature type="compositionally biased region" description="Basic and acidic residues" evidence="15">
    <location>
        <begin position="9"/>
        <end position="73"/>
    </location>
</feature>
<keyword evidence="5 14" id="KW-0378">Hydrolase</keyword>
<evidence type="ECO:0000256" key="6">
    <source>
        <dbReference type="ARBA" id="ARBA00022806"/>
    </source>
</evidence>
<dbReference type="PANTHER" id="PTHR47958">
    <property type="entry name" value="ATP-DEPENDENT RNA HELICASE DBP3"/>
    <property type="match status" value="1"/>
</dbReference>
<feature type="domain" description="Helicase C-terminal" evidence="17">
    <location>
        <begin position="576"/>
        <end position="739"/>
    </location>
</feature>